<evidence type="ECO:0000256" key="1">
    <source>
        <dbReference type="ARBA" id="ARBA00004370"/>
    </source>
</evidence>
<evidence type="ECO:0000259" key="6">
    <source>
        <dbReference type="Pfam" id="PF01103"/>
    </source>
</evidence>
<comment type="subcellular location">
    <subcellularLocation>
        <location evidence="1">Membrane</location>
    </subcellularLocation>
</comment>
<dbReference type="Pfam" id="PF01103">
    <property type="entry name" value="Omp85"/>
    <property type="match status" value="1"/>
</dbReference>
<gene>
    <name evidence="7" type="ORF">NIASO_18210</name>
</gene>
<dbReference type="Proteomes" id="UP000003586">
    <property type="component" value="Chromosome"/>
</dbReference>
<feature type="domain" description="Bacterial surface antigen (D15)" evidence="6">
    <location>
        <begin position="429"/>
        <end position="740"/>
    </location>
</feature>
<protein>
    <recommendedName>
        <fullName evidence="6">Bacterial surface antigen (D15) domain-containing protein</fullName>
    </recommendedName>
</protein>
<dbReference type="InterPro" id="IPR000184">
    <property type="entry name" value="Bac_surfAg_D15"/>
</dbReference>
<organism evidence="7 8">
    <name type="scientific">Niabella soli DSM 19437</name>
    <dbReference type="NCBI Taxonomy" id="929713"/>
    <lineage>
        <taxon>Bacteria</taxon>
        <taxon>Pseudomonadati</taxon>
        <taxon>Bacteroidota</taxon>
        <taxon>Chitinophagia</taxon>
        <taxon>Chitinophagales</taxon>
        <taxon>Chitinophagaceae</taxon>
        <taxon>Niabella</taxon>
    </lineage>
</organism>
<dbReference type="Gene3D" id="2.40.160.50">
    <property type="entry name" value="membrane protein fhac: a member of the omp85/tpsb transporter family"/>
    <property type="match status" value="1"/>
</dbReference>
<dbReference type="PANTHER" id="PTHR12815">
    <property type="entry name" value="SORTING AND ASSEMBLY MACHINERY SAMM50 PROTEIN FAMILY MEMBER"/>
    <property type="match status" value="1"/>
</dbReference>
<sequence length="754" mass="86214">MKNPPEAHPFIFQTTVKVNGQPDKDEKSRLEAGLVPQLDDSIQSKEQDKVLWAVIKNPTKLDTGLISKSMQNMHYYLNSQGYFRDSIAFTTAIKNAGEQQRAFVQFNIWPGPVTRIDSLSYTLRYDSLQQLTQRNLDKQLIKKGDPFAQGPISSEMDRLVELYRNNGYLRFSRSMLFGLWDTLDISLLQPSLDPFEQAAQLELLKKRRMSPTANLNIRMRPVDDTSLLRPYYIGKITVDPFSNDPSRSDTTLVFAKNIGVIQHTNKFKPRIFPPLIYFHPGDRYDQRRYTRTTNRLTGVGTWRMVDIAQIPRTGSDTVDIAIKLIPAKKYNFTTSVESSYSQSAITGNFVGIGLTMGLQNRNFARAANLMTTNASYMVELGQFTAGRIIQTQQFSLSNSISYPRFIFPGMQSFKDNFRGNFRSIFTLNATSTDRIYLFNLSSLNASWGYEFSWHAKDYLTKNRTYTLRLKVPNIEYAYLVKRDSLDKLIVQNPSIKNLFNDGLITSTIVNFIMPWNERNGRNSSVFRANFEESGLLTGMVKNKFIDDNLYRFVKMDIEYARMIRWAKTSFITRGFAGLGYELGSTPNPEKRLQLPFFKQYFAGGPNSMRAWQLRRLGPGSYINNFTGDYSIPDRFGDMQLEANFEYRFPLFKVAGIPVNGAAFTDMGNVWLVKKDAGTNDQIFKLGRLGTDLAIGSGAGMRVDLGFFVIRLDYAYKVKDPSPSPENSIYQNKFFAYPFFKGSQLQIGIGYPFIF</sequence>
<dbReference type="RefSeq" id="WP_245605199.1">
    <property type="nucleotide sequence ID" value="NZ_CP007035.1"/>
</dbReference>
<keyword evidence="4" id="KW-0472">Membrane</keyword>
<evidence type="ECO:0000256" key="2">
    <source>
        <dbReference type="ARBA" id="ARBA00022692"/>
    </source>
</evidence>
<evidence type="ECO:0000256" key="4">
    <source>
        <dbReference type="ARBA" id="ARBA00023136"/>
    </source>
</evidence>
<evidence type="ECO:0000313" key="7">
    <source>
        <dbReference type="EMBL" id="AHF17984.1"/>
    </source>
</evidence>
<dbReference type="InterPro" id="IPR039910">
    <property type="entry name" value="D15-like"/>
</dbReference>
<keyword evidence="8" id="KW-1185">Reference proteome</keyword>
<reference evidence="7 8" key="1">
    <citation type="submission" date="2013-12" db="EMBL/GenBank/DDBJ databases">
        <authorList>
            <consortium name="DOE Joint Genome Institute"/>
            <person name="Eisen J."/>
            <person name="Huntemann M."/>
            <person name="Han J."/>
            <person name="Chen A."/>
            <person name="Kyrpides N."/>
            <person name="Mavromatis K."/>
            <person name="Markowitz V."/>
            <person name="Palaniappan K."/>
            <person name="Ivanova N."/>
            <person name="Schaumberg A."/>
            <person name="Pati A."/>
            <person name="Liolios K."/>
            <person name="Nordberg H.P."/>
            <person name="Cantor M.N."/>
            <person name="Hua S.X."/>
            <person name="Woyke T."/>
        </authorList>
    </citation>
    <scope>NUCLEOTIDE SEQUENCE [LARGE SCALE GENOMIC DNA]</scope>
    <source>
        <strain evidence="8">DSM 19437</strain>
    </source>
</reference>
<dbReference type="AlphaFoldDB" id="W0F932"/>
<keyword evidence="3" id="KW-0732">Signal</keyword>
<dbReference type="HOGENOM" id="CLU_010929_0_0_10"/>
<name>W0F932_9BACT</name>
<keyword evidence="5" id="KW-0998">Cell outer membrane</keyword>
<dbReference type="GO" id="GO:0019867">
    <property type="term" value="C:outer membrane"/>
    <property type="evidence" value="ECO:0007669"/>
    <property type="project" value="InterPro"/>
</dbReference>
<evidence type="ECO:0000256" key="3">
    <source>
        <dbReference type="ARBA" id="ARBA00022729"/>
    </source>
</evidence>
<evidence type="ECO:0000313" key="8">
    <source>
        <dbReference type="Proteomes" id="UP000003586"/>
    </source>
</evidence>
<accession>W0F932</accession>
<dbReference type="EMBL" id="CP007035">
    <property type="protein sequence ID" value="AHF17984.1"/>
    <property type="molecule type" value="Genomic_DNA"/>
</dbReference>
<evidence type="ECO:0000256" key="5">
    <source>
        <dbReference type="ARBA" id="ARBA00023237"/>
    </source>
</evidence>
<proteinExistence type="predicted"/>
<dbReference type="KEGG" id="nso:NIASO_18210"/>
<dbReference type="STRING" id="929713.NIASO_18210"/>
<dbReference type="PANTHER" id="PTHR12815:SF47">
    <property type="entry name" value="TRANSLOCATION AND ASSEMBLY MODULE SUBUNIT TAMA"/>
    <property type="match status" value="1"/>
</dbReference>
<dbReference type="eggNOG" id="COG4775">
    <property type="taxonomic scope" value="Bacteria"/>
</dbReference>
<keyword evidence="2" id="KW-0812">Transmembrane</keyword>